<keyword evidence="7" id="KW-0812">Transmembrane</keyword>
<organism evidence="11 12">
    <name type="scientific">Magnetospirillum moscoviense</name>
    <dbReference type="NCBI Taxonomy" id="1437059"/>
    <lineage>
        <taxon>Bacteria</taxon>
        <taxon>Pseudomonadati</taxon>
        <taxon>Pseudomonadota</taxon>
        <taxon>Alphaproteobacteria</taxon>
        <taxon>Rhodospirillales</taxon>
        <taxon>Rhodospirillaceae</taxon>
        <taxon>Magnetospirillum</taxon>
    </lineage>
</organism>
<proteinExistence type="predicted"/>
<dbReference type="InterPro" id="IPR003594">
    <property type="entry name" value="HATPase_dom"/>
</dbReference>
<dbReference type="InterPro" id="IPR052162">
    <property type="entry name" value="Sensor_kinase/Photoreceptor"/>
</dbReference>
<dbReference type="Pfam" id="PF00512">
    <property type="entry name" value="HisKA"/>
    <property type="match status" value="1"/>
</dbReference>
<dbReference type="Gene3D" id="6.10.340.10">
    <property type="match status" value="1"/>
</dbReference>
<dbReference type="AlphaFoldDB" id="A0A178MXJ6"/>
<dbReference type="InterPro" id="IPR003660">
    <property type="entry name" value="HAMP_dom"/>
</dbReference>
<keyword evidence="12" id="KW-1185">Reference proteome</keyword>
<dbReference type="InterPro" id="IPR003661">
    <property type="entry name" value="HisK_dim/P_dom"/>
</dbReference>
<dbReference type="SUPFAM" id="SSF47384">
    <property type="entry name" value="Homodimeric domain of signal transducing histidine kinase"/>
    <property type="match status" value="1"/>
</dbReference>
<dbReference type="PROSITE" id="PS50885">
    <property type="entry name" value="HAMP"/>
    <property type="match status" value="1"/>
</dbReference>
<dbReference type="CDD" id="cd00082">
    <property type="entry name" value="HisKA"/>
    <property type="match status" value="1"/>
</dbReference>
<dbReference type="InterPro" id="IPR036890">
    <property type="entry name" value="HATPase_C_sf"/>
</dbReference>
<dbReference type="EC" id="2.7.13.3" evidence="3"/>
<dbReference type="STRING" id="1437059.A6A05_08700"/>
<evidence type="ECO:0000256" key="5">
    <source>
        <dbReference type="ARBA" id="ARBA00022679"/>
    </source>
</evidence>
<keyword evidence="8" id="KW-0732">Signal</keyword>
<reference evidence="11" key="1">
    <citation type="submission" date="2016-04" db="EMBL/GenBank/DDBJ databases">
        <title>Draft genome sequence of freshwater magnetotactic bacteria Magnetospirillum marisnigri SP-1 and Magnetospirillum moscoviense BB-1.</title>
        <authorList>
            <person name="Koziaeva V."/>
            <person name="Dziuba M.V."/>
            <person name="Ivanov T.M."/>
            <person name="Kuznetsov B."/>
            <person name="Grouzdev D.S."/>
        </authorList>
    </citation>
    <scope>NUCLEOTIDE SEQUENCE [LARGE SCALE GENOMIC DNA]</scope>
    <source>
        <strain evidence="11">BB-1</strain>
    </source>
</reference>
<gene>
    <name evidence="11" type="ORF">A6A05_08700</name>
</gene>
<evidence type="ECO:0000256" key="7">
    <source>
        <dbReference type="SAM" id="Phobius"/>
    </source>
</evidence>
<evidence type="ECO:0000256" key="6">
    <source>
        <dbReference type="ARBA" id="ARBA00022777"/>
    </source>
</evidence>
<dbReference type="SMART" id="SM00388">
    <property type="entry name" value="HisKA"/>
    <property type="match status" value="1"/>
</dbReference>
<evidence type="ECO:0000259" key="10">
    <source>
        <dbReference type="PROSITE" id="PS50885"/>
    </source>
</evidence>
<dbReference type="InterPro" id="IPR036097">
    <property type="entry name" value="HisK_dim/P_sf"/>
</dbReference>
<sequence>MLTAATIPLFALLAYAIYSSAATSVALAKSTARNLAKITASDTDRIIRTNREALARIALRPMIRTAALGHCDDFLNDFHAVFPVFANATVIDPTGLAVCSAVAQPGGKPVNVAKAAWFQRAQASQDFVVGRPFLGPITGRWVSVLISPIRGERGDISGYLGFPIDLAAYRPSVSQADLGEYVTVGILDDQSTLIWRNIDPENWVGKNLAHMSASRRMMAGEREFTETGVDGIERVYFVESLTEADWHVFVGMPKHTLYQGAIRSGLINAGIGIVVLVLVLALAARIGHRISSPMRKLAQVAAGIKHGDVALRATLAGPRELVEVAREFNAMIEVREDQRRRMSEREEALRQSNAELERFAYVASHDLQTPLRNIASYSQLLERRYKGRLDQDADQFIDFIVDGAKHMSRLINDLLSYSRITSQGRPLVPVSAHQAAALALADLQLVIAEAGGQVELAPLPEVLADEPQLVSLFQNLIGNAIKYRAAGRPPVVRISVGDHSASHWIFMVADNGIGIESQYFGKIFELFQRLSPSGDVDGTGIGLALCQRLVTRFGGTIGVDSIPGQGSTFWFTLLKVGDPR</sequence>
<evidence type="ECO:0000313" key="11">
    <source>
        <dbReference type="EMBL" id="OAN54241.1"/>
    </source>
</evidence>
<comment type="caution">
    <text evidence="11">The sequence shown here is derived from an EMBL/GenBank/DDBJ whole genome shotgun (WGS) entry which is preliminary data.</text>
</comment>
<feature type="domain" description="HAMP" evidence="10">
    <location>
        <begin position="288"/>
        <end position="340"/>
    </location>
</feature>
<protein>
    <recommendedName>
        <fullName evidence="3">histidine kinase</fullName>
        <ecNumber evidence="3">2.7.13.3</ecNumber>
    </recommendedName>
</protein>
<keyword evidence="7" id="KW-1133">Transmembrane helix</keyword>
<dbReference type="Proteomes" id="UP000078543">
    <property type="component" value="Unassembled WGS sequence"/>
</dbReference>
<keyword evidence="4" id="KW-0597">Phosphoprotein</keyword>
<dbReference type="SMART" id="SM00304">
    <property type="entry name" value="HAMP"/>
    <property type="match status" value="1"/>
</dbReference>
<dbReference type="SUPFAM" id="SSF55874">
    <property type="entry name" value="ATPase domain of HSP90 chaperone/DNA topoisomerase II/histidine kinase"/>
    <property type="match status" value="1"/>
</dbReference>
<evidence type="ECO:0000256" key="8">
    <source>
        <dbReference type="SAM" id="SignalP"/>
    </source>
</evidence>
<dbReference type="SMART" id="SM00387">
    <property type="entry name" value="HATPase_c"/>
    <property type="match status" value="1"/>
</dbReference>
<dbReference type="InterPro" id="IPR004358">
    <property type="entry name" value="Sig_transdc_His_kin-like_C"/>
</dbReference>
<feature type="domain" description="Histidine kinase" evidence="9">
    <location>
        <begin position="362"/>
        <end position="577"/>
    </location>
</feature>
<dbReference type="Gene3D" id="3.30.450.20">
    <property type="entry name" value="PAS domain"/>
    <property type="match status" value="2"/>
</dbReference>
<dbReference type="GO" id="GO:0016020">
    <property type="term" value="C:membrane"/>
    <property type="evidence" value="ECO:0007669"/>
    <property type="project" value="UniProtKB-SubCell"/>
</dbReference>
<dbReference type="Gene3D" id="3.30.565.10">
    <property type="entry name" value="Histidine kinase-like ATPase, C-terminal domain"/>
    <property type="match status" value="1"/>
</dbReference>
<evidence type="ECO:0000313" key="12">
    <source>
        <dbReference type="Proteomes" id="UP000078543"/>
    </source>
</evidence>
<name>A0A178MXJ6_9PROT</name>
<evidence type="ECO:0000256" key="2">
    <source>
        <dbReference type="ARBA" id="ARBA00004370"/>
    </source>
</evidence>
<keyword evidence="5" id="KW-0808">Transferase</keyword>
<keyword evidence="6" id="KW-0418">Kinase</keyword>
<feature type="signal peptide" evidence="8">
    <location>
        <begin position="1"/>
        <end position="21"/>
    </location>
</feature>
<evidence type="ECO:0000259" key="9">
    <source>
        <dbReference type="PROSITE" id="PS50109"/>
    </source>
</evidence>
<dbReference type="CDD" id="cd12914">
    <property type="entry name" value="PDC1_DGC_like"/>
    <property type="match status" value="1"/>
</dbReference>
<dbReference type="PROSITE" id="PS50109">
    <property type="entry name" value="HIS_KIN"/>
    <property type="match status" value="1"/>
</dbReference>
<comment type="catalytic activity">
    <reaction evidence="1">
        <text>ATP + protein L-histidine = ADP + protein N-phospho-L-histidine.</text>
        <dbReference type="EC" id="2.7.13.3"/>
    </reaction>
</comment>
<dbReference type="CDD" id="cd06225">
    <property type="entry name" value="HAMP"/>
    <property type="match status" value="1"/>
</dbReference>
<evidence type="ECO:0000256" key="4">
    <source>
        <dbReference type="ARBA" id="ARBA00022553"/>
    </source>
</evidence>
<dbReference type="Pfam" id="PF02518">
    <property type="entry name" value="HATPase_c"/>
    <property type="match status" value="1"/>
</dbReference>
<feature type="transmembrane region" description="Helical" evidence="7">
    <location>
        <begin position="266"/>
        <end position="286"/>
    </location>
</feature>
<dbReference type="PANTHER" id="PTHR43304:SF1">
    <property type="entry name" value="PAC DOMAIN-CONTAINING PROTEIN"/>
    <property type="match status" value="1"/>
</dbReference>
<dbReference type="PRINTS" id="PR00344">
    <property type="entry name" value="BCTRLSENSOR"/>
</dbReference>
<dbReference type="EMBL" id="LWQU01000119">
    <property type="protein sequence ID" value="OAN54241.1"/>
    <property type="molecule type" value="Genomic_DNA"/>
</dbReference>
<evidence type="ECO:0000256" key="3">
    <source>
        <dbReference type="ARBA" id="ARBA00012438"/>
    </source>
</evidence>
<dbReference type="InterPro" id="IPR005467">
    <property type="entry name" value="His_kinase_dom"/>
</dbReference>
<dbReference type="Gene3D" id="1.10.287.130">
    <property type="match status" value="1"/>
</dbReference>
<comment type="subcellular location">
    <subcellularLocation>
        <location evidence="2">Membrane</location>
    </subcellularLocation>
</comment>
<dbReference type="CDD" id="cd18774">
    <property type="entry name" value="PDC2_HK_sensor"/>
    <property type="match status" value="1"/>
</dbReference>
<evidence type="ECO:0000256" key="1">
    <source>
        <dbReference type="ARBA" id="ARBA00000085"/>
    </source>
</evidence>
<keyword evidence="7" id="KW-0472">Membrane</keyword>
<dbReference type="Pfam" id="PF00672">
    <property type="entry name" value="HAMP"/>
    <property type="match status" value="1"/>
</dbReference>
<feature type="chain" id="PRO_5008092332" description="histidine kinase" evidence="8">
    <location>
        <begin position="22"/>
        <end position="580"/>
    </location>
</feature>
<dbReference type="PANTHER" id="PTHR43304">
    <property type="entry name" value="PHYTOCHROME-LIKE PROTEIN CPH1"/>
    <property type="match status" value="1"/>
</dbReference>
<dbReference type="GO" id="GO:0000155">
    <property type="term" value="F:phosphorelay sensor kinase activity"/>
    <property type="evidence" value="ECO:0007669"/>
    <property type="project" value="InterPro"/>
</dbReference>
<accession>A0A178MXJ6</accession>